<dbReference type="InterPro" id="IPR001789">
    <property type="entry name" value="Sig_transdc_resp-reg_receiver"/>
</dbReference>
<dbReference type="PANTHER" id="PTHR24421">
    <property type="entry name" value="NITRATE/NITRITE SENSOR PROTEIN NARX-RELATED"/>
    <property type="match status" value="1"/>
</dbReference>
<dbReference type="SUPFAM" id="SSF55874">
    <property type="entry name" value="ATPase domain of HSP90 chaperone/DNA topoisomerase II/histidine kinase"/>
    <property type="match status" value="1"/>
</dbReference>
<dbReference type="SMART" id="SM00448">
    <property type="entry name" value="REC"/>
    <property type="match status" value="1"/>
</dbReference>
<keyword evidence="3" id="KW-0902">Two-component regulatory system</keyword>
<dbReference type="SUPFAM" id="SSF52172">
    <property type="entry name" value="CheY-like"/>
    <property type="match status" value="1"/>
</dbReference>
<sequence length="370" mass="38736">MADVLPPHLAAAKTCSVLVVDYEMPVRAGWAAVIRAAPGLAVVGEAADGEEAVARAAEAHPDVVVMGVRIPANGIAAIERIRAAADPPKVIILSPPDQHEQFRDALWAGASGLLMRDAPPEQLLAAIPAVAAGYMLLAPDLAYQIAETSADDGRDPSPAFDFGSLGEWAQGDQEPARSAVTADHLVFARDIHDVLGRTLAVINRKSELVARLLSAQPDRARAELETVCALARRSIAEVRALAGGYHLGDLAAEIEGARFDLRVMGVRVEVSGSPGALPRPIQEAFGWVAREAAANVIQHSEAGHCSIEVWTGSRTAHLRITNDGTGQRGSAPGTGLAGLTTRLRAVGGTLIHGPGPNLTYRVEATAPLSR</sequence>
<comment type="caution">
    <text evidence="6">The sequence shown here is derived from an EMBL/GenBank/DDBJ whole genome shotgun (WGS) entry which is preliminary data.</text>
</comment>
<dbReference type="CDD" id="cd16917">
    <property type="entry name" value="HATPase_UhpB-NarQ-NarX-like"/>
    <property type="match status" value="1"/>
</dbReference>
<dbReference type="Gene3D" id="3.40.50.2300">
    <property type="match status" value="1"/>
</dbReference>
<dbReference type="InterPro" id="IPR036890">
    <property type="entry name" value="HATPase_C_sf"/>
</dbReference>
<dbReference type="PROSITE" id="PS50110">
    <property type="entry name" value="RESPONSE_REGULATORY"/>
    <property type="match status" value="1"/>
</dbReference>
<dbReference type="Pfam" id="PF07730">
    <property type="entry name" value="HisKA_3"/>
    <property type="match status" value="1"/>
</dbReference>
<dbReference type="InterPro" id="IPR058245">
    <property type="entry name" value="NreC/VraR/RcsB-like_REC"/>
</dbReference>
<dbReference type="PANTHER" id="PTHR24421:SF63">
    <property type="entry name" value="SENSOR HISTIDINE KINASE DESK"/>
    <property type="match status" value="1"/>
</dbReference>
<gene>
    <name evidence="6" type="ORF">HKK74_22905</name>
</gene>
<dbReference type="Gene3D" id="1.20.5.1930">
    <property type="match status" value="1"/>
</dbReference>
<keyword evidence="1" id="KW-0808">Transferase</keyword>
<comment type="caution">
    <text evidence="4">Lacks conserved residue(s) required for the propagation of feature annotation.</text>
</comment>
<reference evidence="6 7" key="1">
    <citation type="submission" date="2020-06" db="EMBL/GenBank/DDBJ databases">
        <title>Actinomadura xiongansis sp. nov., isolated from soil of Baiyangdian.</title>
        <authorList>
            <person name="Zhang X."/>
        </authorList>
    </citation>
    <scope>NUCLEOTIDE SEQUENCE [LARGE SCALE GENOMIC DNA]</scope>
    <source>
        <strain evidence="6 7">HBUM206468</strain>
    </source>
</reference>
<dbReference type="EMBL" id="JABVEC010000018">
    <property type="protein sequence ID" value="MBC6468322.1"/>
    <property type="molecule type" value="Genomic_DNA"/>
</dbReference>
<dbReference type="Proteomes" id="UP000805614">
    <property type="component" value="Unassembled WGS sequence"/>
</dbReference>
<evidence type="ECO:0000256" key="2">
    <source>
        <dbReference type="ARBA" id="ARBA00022777"/>
    </source>
</evidence>
<dbReference type="Pfam" id="PF00072">
    <property type="entry name" value="Response_reg"/>
    <property type="match status" value="1"/>
</dbReference>
<dbReference type="InterPro" id="IPR011006">
    <property type="entry name" value="CheY-like_superfamily"/>
</dbReference>
<accession>A0ABR7LTZ2</accession>
<evidence type="ECO:0000256" key="3">
    <source>
        <dbReference type="ARBA" id="ARBA00023012"/>
    </source>
</evidence>
<keyword evidence="7" id="KW-1185">Reference proteome</keyword>
<dbReference type="RefSeq" id="WP_187245335.1">
    <property type="nucleotide sequence ID" value="NZ_BAAAOK010000015.1"/>
</dbReference>
<evidence type="ECO:0000256" key="1">
    <source>
        <dbReference type="ARBA" id="ARBA00022679"/>
    </source>
</evidence>
<dbReference type="InterPro" id="IPR050482">
    <property type="entry name" value="Sensor_HK_TwoCompSys"/>
</dbReference>
<feature type="domain" description="Response regulatory" evidence="5">
    <location>
        <begin position="16"/>
        <end position="131"/>
    </location>
</feature>
<evidence type="ECO:0000256" key="4">
    <source>
        <dbReference type="PROSITE-ProRule" id="PRU00169"/>
    </source>
</evidence>
<name>A0ABR7LTZ2_9ACTN</name>
<evidence type="ECO:0000313" key="6">
    <source>
        <dbReference type="EMBL" id="MBC6468322.1"/>
    </source>
</evidence>
<keyword evidence="2" id="KW-0418">Kinase</keyword>
<evidence type="ECO:0000313" key="7">
    <source>
        <dbReference type="Proteomes" id="UP000805614"/>
    </source>
</evidence>
<dbReference type="CDD" id="cd17535">
    <property type="entry name" value="REC_NarL-like"/>
    <property type="match status" value="1"/>
</dbReference>
<proteinExistence type="predicted"/>
<dbReference type="InterPro" id="IPR011712">
    <property type="entry name" value="Sig_transdc_His_kin_sub3_dim/P"/>
</dbReference>
<organism evidence="6 7">
    <name type="scientific">Actinomadura alba</name>
    <dbReference type="NCBI Taxonomy" id="406431"/>
    <lineage>
        <taxon>Bacteria</taxon>
        <taxon>Bacillati</taxon>
        <taxon>Actinomycetota</taxon>
        <taxon>Actinomycetes</taxon>
        <taxon>Streptosporangiales</taxon>
        <taxon>Thermomonosporaceae</taxon>
        <taxon>Actinomadura</taxon>
    </lineage>
</organism>
<evidence type="ECO:0000259" key="5">
    <source>
        <dbReference type="PROSITE" id="PS50110"/>
    </source>
</evidence>
<protein>
    <submittedName>
        <fullName evidence="6">Response regulator</fullName>
    </submittedName>
</protein>
<dbReference type="Gene3D" id="3.30.565.10">
    <property type="entry name" value="Histidine kinase-like ATPase, C-terminal domain"/>
    <property type="match status" value="1"/>
</dbReference>